<gene>
    <name evidence="1" type="ORF">Poli38472_010441</name>
</gene>
<comment type="caution">
    <text evidence="1">The sequence shown here is derived from an EMBL/GenBank/DDBJ whole genome shotgun (WGS) entry which is preliminary data.</text>
</comment>
<reference evidence="1" key="1">
    <citation type="submission" date="2019-03" db="EMBL/GenBank/DDBJ databases">
        <title>Long read genome sequence of the mycoparasitic Pythium oligandrum ATCC 38472 isolated from sugarbeet rhizosphere.</title>
        <authorList>
            <person name="Gaulin E."/>
        </authorList>
    </citation>
    <scope>NUCLEOTIDE SEQUENCE</scope>
    <source>
        <strain evidence="1">ATCC 38472_TT</strain>
    </source>
</reference>
<evidence type="ECO:0000313" key="1">
    <source>
        <dbReference type="EMBL" id="TMW55559.1"/>
    </source>
</evidence>
<dbReference type="Proteomes" id="UP000794436">
    <property type="component" value="Unassembled WGS sequence"/>
</dbReference>
<dbReference type="AlphaFoldDB" id="A0A8K1FC77"/>
<dbReference type="OrthoDB" id="88651at2759"/>
<keyword evidence="2" id="KW-1185">Reference proteome</keyword>
<organism evidence="1 2">
    <name type="scientific">Pythium oligandrum</name>
    <name type="common">Mycoparasitic fungus</name>
    <dbReference type="NCBI Taxonomy" id="41045"/>
    <lineage>
        <taxon>Eukaryota</taxon>
        <taxon>Sar</taxon>
        <taxon>Stramenopiles</taxon>
        <taxon>Oomycota</taxon>
        <taxon>Peronosporomycetes</taxon>
        <taxon>Pythiales</taxon>
        <taxon>Pythiaceae</taxon>
        <taxon>Pythium</taxon>
    </lineage>
</organism>
<sequence>MVMACVCTANALPSVHVTFPVDHSWWQVDHNASSLGQLGLFFTVDDFQIPGDGYLVVTGQKIQEGHRHESPIRSITFSGVEPGSHFWTLTLFYANGTQVPGPQATTTVHIEVVIPQSENLLKWRYDLTQDERKPTILVNLPVKSFEHTQEAAPLSQALRQLNVSVEGIPLEIARDDLYHAGIDDSKVTATLHRQSPASLLDTGTLLL</sequence>
<name>A0A8K1FC77_PYTOL</name>
<dbReference type="EMBL" id="SPLM01000147">
    <property type="protein sequence ID" value="TMW55559.1"/>
    <property type="molecule type" value="Genomic_DNA"/>
</dbReference>
<accession>A0A8K1FC77</accession>
<protein>
    <submittedName>
        <fullName evidence="1">Uncharacterized protein</fullName>
    </submittedName>
</protein>
<proteinExistence type="predicted"/>
<evidence type="ECO:0000313" key="2">
    <source>
        <dbReference type="Proteomes" id="UP000794436"/>
    </source>
</evidence>